<proteinExistence type="predicted"/>
<dbReference type="EMBL" id="BMAO01004885">
    <property type="protein sequence ID" value="GFQ97674.1"/>
    <property type="molecule type" value="Genomic_DNA"/>
</dbReference>
<evidence type="ECO:0000313" key="2">
    <source>
        <dbReference type="EMBL" id="GFQ97674.1"/>
    </source>
</evidence>
<reference evidence="2" key="1">
    <citation type="submission" date="2020-07" db="EMBL/GenBank/DDBJ databases">
        <title>Multicomponent nature underlies the extraordinary mechanical properties of spider dragline silk.</title>
        <authorList>
            <person name="Kono N."/>
            <person name="Nakamura H."/>
            <person name="Mori M."/>
            <person name="Yoshida Y."/>
            <person name="Ohtoshi R."/>
            <person name="Malay A.D."/>
            <person name="Moran D.A.P."/>
            <person name="Tomita M."/>
            <person name="Numata K."/>
            <person name="Arakawa K."/>
        </authorList>
    </citation>
    <scope>NUCLEOTIDE SEQUENCE</scope>
</reference>
<dbReference type="Proteomes" id="UP000887116">
    <property type="component" value="Unassembled WGS sequence"/>
</dbReference>
<comment type="caution">
    <text evidence="2">The sequence shown here is derived from an EMBL/GenBank/DDBJ whole genome shotgun (WGS) entry which is preliminary data.</text>
</comment>
<evidence type="ECO:0000313" key="3">
    <source>
        <dbReference type="Proteomes" id="UP000887116"/>
    </source>
</evidence>
<sequence length="79" mass="8779">MFALYEHNGFQTSSTIIWSSFPGQSGKTASWCVPPQHHWYQSNRPGGSLTRLQEAGPNHIYSPSLNSGSYGPRYYSGDP</sequence>
<protein>
    <submittedName>
        <fullName evidence="2">Uncharacterized protein</fullName>
    </submittedName>
</protein>
<feature type="region of interest" description="Disordered" evidence="1">
    <location>
        <begin position="43"/>
        <end position="79"/>
    </location>
</feature>
<organism evidence="2 3">
    <name type="scientific">Trichonephila clavata</name>
    <name type="common">Joro spider</name>
    <name type="synonym">Nephila clavata</name>
    <dbReference type="NCBI Taxonomy" id="2740835"/>
    <lineage>
        <taxon>Eukaryota</taxon>
        <taxon>Metazoa</taxon>
        <taxon>Ecdysozoa</taxon>
        <taxon>Arthropoda</taxon>
        <taxon>Chelicerata</taxon>
        <taxon>Arachnida</taxon>
        <taxon>Araneae</taxon>
        <taxon>Araneomorphae</taxon>
        <taxon>Entelegynae</taxon>
        <taxon>Araneoidea</taxon>
        <taxon>Nephilidae</taxon>
        <taxon>Trichonephila</taxon>
    </lineage>
</organism>
<keyword evidence="3" id="KW-1185">Reference proteome</keyword>
<gene>
    <name evidence="2" type="ORF">TNCT_89901</name>
</gene>
<accession>A0A8X6I3S1</accession>
<name>A0A8X6I3S1_TRICU</name>
<evidence type="ECO:0000256" key="1">
    <source>
        <dbReference type="SAM" id="MobiDB-lite"/>
    </source>
</evidence>
<dbReference type="AlphaFoldDB" id="A0A8X6I3S1"/>